<sequence>MYKSHTVENFKKYFGLPKEYRVDGVLSYGSWRKDEHKKLLKKIIKEQGFKVEYEQLGESFLGGVLVFKINDKRFWFETGYGGAYISEIFHFGCMLGSKKNIVLGTCGGLLKTGKTGDIIIATYSHGNESTTRMYNPNAKSNKHFSDKKLSKSLKGRLGSEATIHEGPVVTCQAMLFESWEDIINWSKKGFLGVEMETSTVFAVSKYFKVPATSMLVIADNLIKKETVLHGNYKNATEERNKIRDLTYRTALEELLAG</sequence>
<evidence type="ECO:0000313" key="5">
    <source>
        <dbReference type="EMBL" id="OGE71326.1"/>
    </source>
</evidence>
<dbReference type="PANTHER" id="PTHR43691">
    <property type="entry name" value="URIDINE PHOSPHORYLASE"/>
    <property type="match status" value="1"/>
</dbReference>
<comment type="caution">
    <text evidence="5">The sequence shown here is derived from an EMBL/GenBank/DDBJ whole genome shotgun (WGS) entry which is preliminary data.</text>
</comment>
<comment type="catalytic activity">
    <reaction evidence="3">
        <text>uridine + phosphate = alpha-D-ribose 1-phosphate + uracil</text>
        <dbReference type="Rhea" id="RHEA:24388"/>
        <dbReference type="ChEBI" id="CHEBI:16704"/>
        <dbReference type="ChEBI" id="CHEBI:17568"/>
        <dbReference type="ChEBI" id="CHEBI:43474"/>
        <dbReference type="ChEBI" id="CHEBI:57720"/>
        <dbReference type="EC" id="2.4.2.3"/>
    </reaction>
</comment>
<dbReference type="PANTHER" id="PTHR43691:SF11">
    <property type="entry name" value="FI09636P-RELATED"/>
    <property type="match status" value="1"/>
</dbReference>
<reference evidence="5 6" key="1">
    <citation type="journal article" date="2016" name="Nat. Commun.">
        <title>Thousands of microbial genomes shed light on interconnected biogeochemical processes in an aquifer system.</title>
        <authorList>
            <person name="Anantharaman K."/>
            <person name="Brown C.T."/>
            <person name="Hug L.A."/>
            <person name="Sharon I."/>
            <person name="Castelle C.J."/>
            <person name="Probst A.J."/>
            <person name="Thomas B.C."/>
            <person name="Singh A."/>
            <person name="Wilkins M.J."/>
            <person name="Karaoz U."/>
            <person name="Brodie E.L."/>
            <person name="Williams K.H."/>
            <person name="Hubbard S.S."/>
            <person name="Banfield J.F."/>
        </authorList>
    </citation>
    <scope>NUCLEOTIDE SEQUENCE [LARGE SCALE GENOMIC DNA]</scope>
</reference>
<proteinExistence type="predicted"/>
<dbReference type="Pfam" id="PF01048">
    <property type="entry name" value="PNP_UDP_1"/>
    <property type="match status" value="1"/>
</dbReference>
<dbReference type="STRING" id="1797794.A3H40_03790"/>
<evidence type="ECO:0000259" key="4">
    <source>
        <dbReference type="Pfam" id="PF01048"/>
    </source>
</evidence>
<accession>A0A1F5N108</accession>
<dbReference type="EMBL" id="MFDV01000020">
    <property type="protein sequence ID" value="OGE71326.1"/>
    <property type="molecule type" value="Genomic_DNA"/>
</dbReference>
<dbReference type="EC" id="2.4.2.3" evidence="1"/>
<dbReference type="GO" id="GO:0004850">
    <property type="term" value="F:uridine phosphorylase activity"/>
    <property type="evidence" value="ECO:0007669"/>
    <property type="project" value="UniProtKB-EC"/>
</dbReference>
<dbReference type="GO" id="GO:0005829">
    <property type="term" value="C:cytosol"/>
    <property type="evidence" value="ECO:0007669"/>
    <property type="project" value="TreeGrafter"/>
</dbReference>
<organism evidence="5 6">
    <name type="scientific">Candidatus Daviesbacteria bacterium RIFCSPLOWO2_02_FULL_38_15</name>
    <dbReference type="NCBI Taxonomy" id="1797794"/>
    <lineage>
        <taxon>Bacteria</taxon>
        <taxon>Candidatus Daviesiibacteriota</taxon>
    </lineage>
</organism>
<evidence type="ECO:0000313" key="6">
    <source>
        <dbReference type="Proteomes" id="UP000177057"/>
    </source>
</evidence>
<gene>
    <name evidence="5" type="ORF">A3H40_03790</name>
</gene>
<protein>
    <recommendedName>
        <fullName evidence="2">Uridine phosphorylase</fullName>
        <ecNumber evidence="1">2.4.2.3</ecNumber>
    </recommendedName>
</protein>
<dbReference type="SUPFAM" id="SSF53167">
    <property type="entry name" value="Purine and uridine phosphorylases"/>
    <property type="match status" value="1"/>
</dbReference>
<evidence type="ECO:0000256" key="2">
    <source>
        <dbReference type="ARBA" id="ARBA00021980"/>
    </source>
</evidence>
<evidence type="ECO:0000256" key="3">
    <source>
        <dbReference type="ARBA" id="ARBA00048447"/>
    </source>
</evidence>
<name>A0A1F5N108_9BACT</name>
<feature type="domain" description="Nucleoside phosphorylase" evidence="4">
    <location>
        <begin position="74"/>
        <end position="232"/>
    </location>
</feature>
<dbReference type="AlphaFoldDB" id="A0A1F5N108"/>
<dbReference type="Gene3D" id="3.40.50.1580">
    <property type="entry name" value="Nucleoside phosphorylase domain"/>
    <property type="match status" value="1"/>
</dbReference>
<dbReference type="InterPro" id="IPR000845">
    <property type="entry name" value="Nucleoside_phosphorylase_d"/>
</dbReference>
<dbReference type="Proteomes" id="UP000177057">
    <property type="component" value="Unassembled WGS sequence"/>
</dbReference>
<dbReference type="GO" id="GO:0009116">
    <property type="term" value="P:nucleoside metabolic process"/>
    <property type="evidence" value="ECO:0007669"/>
    <property type="project" value="InterPro"/>
</dbReference>
<dbReference type="InterPro" id="IPR035994">
    <property type="entry name" value="Nucleoside_phosphorylase_sf"/>
</dbReference>
<evidence type="ECO:0000256" key="1">
    <source>
        <dbReference type="ARBA" id="ARBA00011888"/>
    </source>
</evidence>